<evidence type="ECO:0000313" key="1">
    <source>
        <dbReference type="EMBL" id="KIH43281.1"/>
    </source>
</evidence>
<dbReference type="InterPro" id="IPR036866">
    <property type="entry name" value="RibonucZ/Hydroxyglut_hydro"/>
</dbReference>
<protein>
    <submittedName>
        <fullName evidence="1">Uncharacterized protein</fullName>
    </submittedName>
</protein>
<accession>A0A0C2FE08</accession>
<feature type="non-terminal residue" evidence="1">
    <location>
        <position position="1"/>
    </location>
</feature>
<sequence length="107" mass="12135">KQNRDKVICQADFIVPGHGKLFRNLFIKPYNFPKFTFTPADQNTFIYPTTTQSPDPKLNDDGVMYVTAIPSNNGRPVENLAPLTINTILAKQDDSELPDRNYVMDSE</sequence>
<reference evidence="1 2" key="1">
    <citation type="submission" date="2013-12" db="EMBL/GenBank/DDBJ databases">
        <title>Draft genome of the parsitic nematode Ancylostoma duodenale.</title>
        <authorList>
            <person name="Mitreva M."/>
        </authorList>
    </citation>
    <scope>NUCLEOTIDE SEQUENCE [LARGE SCALE GENOMIC DNA]</scope>
    <source>
        <strain evidence="1 2">Zhejiang</strain>
    </source>
</reference>
<dbReference type="Proteomes" id="UP000054047">
    <property type="component" value="Unassembled WGS sequence"/>
</dbReference>
<feature type="non-terminal residue" evidence="1">
    <location>
        <position position="107"/>
    </location>
</feature>
<dbReference type="OrthoDB" id="5869257at2759"/>
<dbReference type="EMBL" id="KN787423">
    <property type="protein sequence ID" value="KIH43281.1"/>
    <property type="molecule type" value="Genomic_DNA"/>
</dbReference>
<name>A0A0C2FE08_9BILA</name>
<organism evidence="1 2">
    <name type="scientific">Ancylostoma duodenale</name>
    <dbReference type="NCBI Taxonomy" id="51022"/>
    <lineage>
        <taxon>Eukaryota</taxon>
        <taxon>Metazoa</taxon>
        <taxon>Ecdysozoa</taxon>
        <taxon>Nematoda</taxon>
        <taxon>Chromadorea</taxon>
        <taxon>Rhabditida</taxon>
        <taxon>Rhabditina</taxon>
        <taxon>Rhabditomorpha</taxon>
        <taxon>Strongyloidea</taxon>
        <taxon>Ancylostomatidae</taxon>
        <taxon>Ancylostomatinae</taxon>
        <taxon>Ancylostoma</taxon>
    </lineage>
</organism>
<proteinExistence type="predicted"/>
<dbReference type="Gene3D" id="3.60.15.10">
    <property type="entry name" value="Ribonuclease Z/Hydroxyacylglutathione hydrolase-like"/>
    <property type="match status" value="1"/>
</dbReference>
<evidence type="ECO:0000313" key="2">
    <source>
        <dbReference type="Proteomes" id="UP000054047"/>
    </source>
</evidence>
<gene>
    <name evidence="1" type="ORF">ANCDUO_26716</name>
</gene>
<dbReference type="AlphaFoldDB" id="A0A0C2FE08"/>
<keyword evidence="2" id="KW-1185">Reference proteome</keyword>